<dbReference type="Proteomes" id="UP000184310">
    <property type="component" value="Unassembled WGS sequence"/>
</dbReference>
<proteinExistence type="predicted"/>
<dbReference type="InterPro" id="IPR013783">
    <property type="entry name" value="Ig-like_fold"/>
</dbReference>
<accession>A0A1M6GUQ0</accession>
<evidence type="ECO:0000256" key="6">
    <source>
        <dbReference type="ARBA" id="ARBA00023326"/>
    </source>
</evidence>
<dbReference type="PROSITE" id="PS51125">
    <property type="entry name" value="NHL"/>
    <property type="match status" value="2"/>
</dbReference>
<dbReference type="InterPro" id="IPR011042">
    <property type="entry name" value="6-blade_b-propeller_TolB-like"/>
</dbReference>
<evidence type="ECO:0000256" key="7">
    <source>
        <dbReference type="PROSITE-ProRule" id="PRU00504"/>
    </source>
</evidence>
<protein>
    <submittedName>
        <fullName evidence="11">Repeat domain (List_Bact_rpt)</fullName>
    </submittedName>
</protein>
<keyword evidence="6" id="KW-0624">Polysaccharide degradation</keyword>
<evidence type="ECO:0000256" key="8">
    <source>
        <dbReference type="SAM" id="Phobius"/>
    </source>
</evidence>
<keyword evidence="4" id="KW-0136">Cellulose degradation</keyword>
<evidence type="ECO:0000256" key="4">
    <source>
        <dbReference type="ARBA" id="ARBA00023001"/>
    </source>
</evidence>
<dbReference type="Gene3D" id="2.60.40.2340">
    <property type="match status" value="1"/>
</dbReference>
<evidence type="ECO:0000256" key="2">
    <source>
        <dbReference type="ARBA" id="ARBA00022729"/>
    </source>
</evidence>
<gene>
    <name evidence="11" type="ORF">SAMN02745163_01394</name>
</gene>
<name>A0A1M6GUQ0_9CLOT</name>
<dbReference type="PANTHER" id="PTHR24104">
    <property type="entry name" value="E3 UBIQUITIN-PROTEIN LIGASE NHLRC1-RELATED"/>
    <property type="match status" value="1"/>
</dbReference>
<dbReference type="Pfam" id="PF09479">
    <property type="entry name" value="Flg_new"/>
    <property type="match status" value="8"/>
</dbReference>
<dbReference type="RefSeq" id="WP_072985956.1">
    <property type="nucleotide sequence ID" value="NZ_FQZB01000006.1"/>
</dbReference>
<dbReference type="OrthoDB" id="9776008at2"/>
<keyword evidence="5" id="KW-0119">Carbohydrate metabolism</keyword>
<evidence type="ECO:0000259" key="9">
    <source>
        <dbReference type="Pfam" id="PF03442"/>
    </source>
</evidence>
<keyword evidence="3" id="KW-0677">Repeat</keyword>
<dbReference type="Gene3D" id="2.120.10.30">
    <property type="entry name" value="TolB, C-terminal domain"/>
    <property type="match status" value="1"/>
</dbReference>
<dbReference type="SUPFAM" id="SSF81296">
    <property type="entry name" value="E set domains"/>
    <property type="match status" value="2"/>
</dbReference>
<dbReference type="SUPFAM" id="SSF63829">
    <property type="entry name" value="Calcium-dependent phosphotriesterase"/>
    <property type="match status" value="1"/>
</dbReference>
<evidence type="ECO:0000256" key="3">
    <source>
        <dbReference type="ARBA" id="ARBA00022737"/>
    </source>
</evidence>
<organism evidence="11 12">
    <name type="scientific">Clostridium cavendishii DSM 21758</name>
    <dbReference type="NCBI Taxonomy" id="1121302"/>
    <lineage>
        <taxon>Bacteria</taxon>
        <taxon>Bacillati</taxon>
        <taxon>Bacillota</taxon>
        <taxon>Clostridia</taxon>
        <taxon>Eubacteriales</taxon>
        <taxon>Clostridiaceae</taxon>
        <taxon>Clostridium</taxon>
    </lineage>
</organism>
<dbReference type="InterPro" id="IPR014756">
    <property type="entry name" value="Ig_E-set"/>
</dbReference>
<comment type="subcellular location">
    <subcellularLocation>
        <location evidence="1">Cell envelope</location>
    </subcellularLocation>
</comment>
<dbReference type="PANTHER" id="PTHR24104:SF25">
    <property type="entry name" value="PROTEIN LIN-41"/>
    <property type="match status" value="1"/>
</dbReference>
<dbReference type="InterPro" id="IPR001258">
    <property type="entry name" value="NHL_repeat"/>
</dbReference>
<dbReference type="GO" id="GO:0008270">
    <property type="term" value="F:zinc ion binding"/>
    <property type="evidence" value="ECO:0007669"/>
    <property type="project" value="UniProtKB-KW"/>
</dbReference>
<dbReference type="Gene3D" id="2.60.40.4270">
    <property type="entry name" value="Listeria-Bacteroides repeat domain"/>
    <property type="match status" value="7"/>
</dbReference>
<keyword evidence="8" id="KW-1133">Transmembrane helix</keyword>
<dbReference type="Pfam" id="PF12733">
    <property type="entry name" value="Cadherin-like"/>
    <property type="match status" value="1"/>
</dbReference>
<dbReference type="Pfam" id="PF03442">
    <property type="entry name" value="CBM_X2"/>
    <property type="match status" value="2"/>
</dbReference>
<dbReference type="InterPro" id="IPR013378">
    <property type="entry name" value="InlB-like_B-rpt"/>
</dbReference>
<feature type="repeat" description="NHL" evidence="7">
    <location>
        <begin position="109"/>
        <end position="148"/>
    </location>
</feature>
<reference evidence="11 12" key="1">
    <citation type="submission" date="2016-11" db="EMBL/GenBank/DDBJ databases">
        <authorList>
            <person name="Jaros S."/>
            <person name="Januszkiewicz K."/>
            <person name="Wedrychowicz H."/>
        </authorList>
    </citation>
    <scope>NUCLEOTIDE SEQUENCE [LARGE SCALE GENOMIC DNA]</scope>
    <source>
        <strain evidence="11 12">DSM 21758</strain>
    </source>
</reference>
<dbReference type="InterPro" id="IPR025883">
    <property type="entry name" value="Cadherin-like_domain"/>
</dbReference>
<evidence type="ECO:0000313" key="11">
    <source>
        <dbReference type="EMBL" id="SHJ13698.1"/>
    </source>
</evidence>
<keyword evidence="8" id="KW-0472">Membrane</keyword>
<sequence>MKKNVFKKIMAFLLTFNMCIGIIPGFNLEASKVYAVADPNDSRTKFDKTFFGKSDYDHNSTKAPGDDYIVSPHGLAKDSLGNLYTVEQWDSSSRVHKISPTGTHIAVWGSKGTNNGQFISPSGIAVDDSDNIYVTELNGHRIQKFKSDGTFLASFNSWGSFPNQLSSPNSVAVDSSGAVYIANTGGKSVVKLTSDLNYNKSWQCGDNPATIFVDKSDNKIYVGEQYLKKVYMYDTNGVAQGSIDTVDGVTAIYVDSSKNIYIGCRDNKIYKYGPDLSLKYSWSPMQGIPYGFYMDSNGDMYVTMGDKIVKSRLASINNNLSSLTIDGQALNPVFNKATTDYTVNVSEDTKSINLTPTVEDSTATIKINDIPHTSGTAKAFTVGLGDNPIKITVTSENGEEKFYNVIVRTTIPPDRRIVKLSDGGFYLDGPQNNELYVGDGAESSLKFNLNVIPYEILDASLNIKTNMSWSAITPGVAFNYNLYGSRDNSWTVGYTKPINRDFPIFGNYFDDRTSDYWKSFDVKDFVRMQSYTPDRLCSFVMSSSLVGQYMCIYGMSNDVSDRPYLYIRIPAIDKTTINFDKNVANAIDIPTQIIVDDVLSNIKNGDISLKENTDYIVSGNTITFKKEYLKTLPTGQTNFTVNLSKCTPQTISVNINDTTPAALNSTISPNTASFDKKLSAQEDVETVMTLNGNDLSDIQNGQTKLISGIDYELSGNKVIIKKEYLAKQEVGTTNLTFNFSAGVSQNLAIKVEKHCIVTFKDFDGRIISTQENIEYEKSATAPTNPVREGYTFTGWDKAFDSVKEDLVINAQYEINHYKVIFKDYDGRQLGTEQSIDYGKGAVAPTSIAREGYTFVGWDRNFSNVSEDLVVTAKYEINHYKVTFKDFDGKTISTQENIEYGKEAVAPTNPIREGYTFVGWDKDFKDIKENLEVTAKYDINHYKVTFKDDAGNIIDTPQTVDYKKAAVAPTVPIKINYSFIGWDKEFNEVKEDLEVKAMYAINKYTVTFKDFDGNVIGKEQTVEYGKNVTAPTAPTKEGYTFIGWDKELNVITENLEVKAKYEINHYKVIFKDYDGRQIGKEQTVDYGKSAAAITAPIKEGYSFIMWDKAFNVVKEDLIVNAIYGINYYTVKFKDDKGNLIGEEQRVEYGKSVVVPEAPKREGYTFIGWDKDSSNVTEDLVINAKYQINHYKVTFKDFDGRIISDQDNIEYGKPAVAPENPKRIGYKFSAWDKKFDNITSDLVVTAKYDTGYTYDIPVATEAKGKKETKCDIGYFTSGKNTIVIKNEIANLVVPTNIITPQDMQGVDSVKILQSNIDEKTKKVLLQKLPNDIGNILRVLELNVKLFDNKDNFIKDIHTFANNQKVKIGIKLTSEELKNLDTGKLSMYYYDEEKREWVELGGSFDKNSMEFVYYTPHFTKFAIMEKQTVASSDNKDKINNLLQTGSRIDTNVLLGTGLILILAGLFVVRKRKS</sequence>
<evidence type="ECO:0000313" key="12">
    <source>
        <dbReference type="Proteomes" id="UP000184310"/>
    </source>
</evidence>
<feature type="repeat" description="NHL" evidence="7">
    <location>
        <begin position="152"/>
        <end position="195"/>
    </location>
</feature>
<dbReference type="STRING" id="1121302.SAMN02745163_01394"/>
<evidence type="ECO:0000259" key="10">
    <source>
        <dbReference type="Pfam" id="PF12733"/>
    </source>
</evidence>
<evidence type="ECO:0000256" key="1">
    <source>
        <dbReference type="ARBA" id="ARBA00004196"/>
    </source>
</evidence>
<dbReference type="GO" id="GO:0030245">
    <property type="term" value="P:cellulose catabolic process"/>
    <property type="evidence" value="ECO:0007669"/>
    <property type="project" value="UniProtKB-KW"/>
</dbReference>
<dbReference type="InterPro" id="IPR005102">
    <property type="entry name" value="Carbo-bd_X2"/>
</dbReference>
<feature type="domain" description="Carbohydrate binding X2" evidence="9">
    <location>
        <begin position="572"/>
        <end position="653"/>
    </location>
</feature>
<keyword evidence="12" id="KW-1185">Reference proteome</keyword>
<dbReference type="InterPro" id="IPR042229">
    <property type="entry name" value="Listeria/Bacterioides_rpt_sf"/>
</dbReference>
<dbReference type="InterPro" id="IPR050952">
    <property type="entry name" value="TRIM-NHL_E3_ligases"/>
</dbReference>
<dbReference type="EMBL" id="FQZB01000006">
    <property type="protein sequence ID" value="SHJ13698.1"/>
    <property type="molecule type" value="Genomic_DNA"/>
</dbReference>
<keyword evidence="2" id="KW-0732">Signal</keyword>
<evidence type="ECO:0000256" key="5">
    <source>
        <dbReference type="ARBA" id="ARBA00023277"/>
    </source>
</evidence>
<keyword evidence="8" id="KW-0812">Transmembrane</keyword>
<feature type="transmembrane region" description="Helical" evidence="8">
    <location>
        <begin position="1449"/>
        <end position="1465"/>
    </location>
</feature>
<feature type="domain" description="Cadherin-like beta-sandwich-like" evidence="10">
    <location>
        <begin position="320"/>
        <end position="408"/>
    </location>
</feature>
<dbReference type="GO" id="GO:0030313">
    <property type="term" value="C:cell envelope"/>
    <property type="evidence" value="ECO:0007669"/>
    <property type="project" value="UniProtKB-SubCell"/>
</dbReference>
<dbReference type="Pfam" id="PF01436">
    <property type="entry name" value="NHL"/>
    <property type="match status" value="1"/>
</dbReference>
<dbReference type="Gene3D" id="2.60.40.10">
    <property type="entry name" value="Immunoglobulins"/>
    <property type="match status" value="2"/>
</dbReference>
<feature type="domain" description="Carbohydrate binding X2" evidence="9">
    <location>
        <begin position="667"/>
        <end position="749"/>
    </location>
</feature>